<reference evidence="1 2" key="1">
    <citation type="submission" date="2019-05" db="EMBL/GenBank/DDBJ databases">
        <title>Emergence of the Ug99 lineage of the wheat stem rust pathogen through somatic hybridization.</title>
        <authorList>
            <person name="Li F."/>
            <person name="Upadhyaya N.M."/>
            <person name="Sperschneider J."/>
            <person name="Matny O."/>
            <person name="Nguyen-Phuc H."/>
            <person name="Mago R."/>
            <person name="Raley C."/>
            <person name="Miller M.E."/>
            <person name="Silverstein K.A.T."/>
            <person name="Henningsen E."/>
            <person name="Hirsch C.D."/>
            <person name="Visser B."/>
            <person name="Pretorius Z.A."/>
            <person name="Steffenson B.J."/>
            <person name="Schwessinger B."/>
            <person name="Dodds P.N."/>
            <person name="Figueroa M."/>
        </authorList>
    </citation>
    <scope>NUCLEOTIDE SEQUENCE [LARGE SCALE GENOMIC DNA]</scope>
    <source>
        <strain evidence="1">21-0</strain>
    </source>
</reference>
<sequence>MSPLSCPFLVLQPPVFQLVNWILTLPAQFASTGHLDLNPGVKNCLCGQFYPTRHFLQDSTPWSCTPDSVIPLYNHLFDIFTGAPRGDSINAPLWFIFQGRGIATYSEANIAVICHSGQYGRNLTLRHRNLPHPIVRGSLKVIDQGLKCLALDPDTNNQLIVGPRR</sequence>
<dbReference type="OrthoDB" id="2510615at2759"/>
<gene>
    <name evidence="1" type="ORF">PGT21_001810</name>
</gene>
<dbReference type="AlphaFoldDB" id="A0A5B0NK72"/>
<comment type="caution">
    <text evidence="1">The sequence shown here is derived from an EMBL/GenBank/DDBJ whole genome shotgun (WGS) entry which is preliminary data.</text>
</comment>
<organism evidence="1 2">
    <name type="scientific">Puccinia graminis f. sp. tritici</name>
    <dbReference type="NCBI Taxonomy" id="56615"/>
    <lineage>
        <taxon>Eukaryota</taxon>
        <taxon>Fungi</taxon>
        <taxon>Dikarya</taxon>
        <taxon>Basidiomycota</taxon>
        <taxon>Pucciniomycotina</taxon>
        <taxon>Pucciniomycetes</taxon>
        <taxon>Pucciniales</taxon>
        <taxon>Pucciniaceae</taxon>
        <taxon>Puccinia</taxon>
    </lineage>
</organism>
<evidence type="ECO:0000313" key="1">
    <source>
        <dbReference type="EMBL" id="KAA1088954.1"/>
    </source>
</evidence>
<proteinExistence type="predicted"/>
<name>A0A5B0NK72_PUCGR</name>
<accession>A0A5B0NK72</accession>
<keyword evidence="2" id="KW-1185">Reference proteome</keyword>
<evidence type="ECO:0000313" key="2">
    <source>
        <dbReference type="Proteomes" id="UP000324748"/>
    </source>
</evidence>
<protein>
    <submittedName>
        <fullName evidence="1">Uncharacterized protein</fullName>
    </submittedName>
</protein>
<dbReference type="EMBL" id="VSWC01000093">
    <property type="protein sequence ID" value="KAA1088954.1"/>
    <property type="molecule type" value="Genomic_DNA"/>
</dbReference>
<dbReference type="Proteomes" id="UP000324748">
    <property type="component" value="Unassembled WGS sequence"/>
</dbReference>